<keyword evidence="2" id="KW-0805">Transcription regulation</keyword>
<dbReference type="SMART" id="SM00733">
    <property type="entry name" value="Mterf"/>
    <property type="match status" value="2"/>
</dbReference>
<evidence type="ECO:0000256" key="1">
    <source>
        <dbReference type="ARBA" id="ARBA00007692"/>
    </source>
</evidence>
<dbReference type="GO" id="GO:0006353">
    <property type="term" value="P:DNA-templated transcription termination"/>
    <property type="evidence" value="ECO:0007669"/>
    <property type="project" value="UniProtKB-KW"/>
</dbReference>
<dbReference type="InterPro" id="IPR038538">
    <property type="entry name" value="MTERF_sf"/>
</dbReference>
<dbReference type="Gene3D" id="1.25.70.10">
    <property type="entry name" value="Transcription termination factor 3, mitochondrial"/>
    <property type="match status" value="1"/>
</dbReference>
<accession>A0A804PPA2</accession>
<dbReference type="AlphaFoldDB" id="A0A804PPA2"/>
<dbReference type="Gramene" id="Zm00001eb255020_T001">
    <property type="protein sequence ID" value="Zm00001eb255020_P001"/>
    <property type="gene ID" value="Zm00001eb255020"/>
</dbReference>
<protein>
    <recommendedName>
        <fullName evidence="8">Mitochondrial transcription termination factor family protein</fullName>
    </recommendedName>
</protein>
<evidence type="ECO:0000256" key="4">
    <source>
        <dbReference type="SAM" id="MobiDB-lite"/>
    </source>
</evidence>
<sequence>MASKLNMMAKILGCSEVEVARMVQKNPLVLTFSNEKIQRVCEFLTNAVGVDTKYIQGRPSMLLYSLERRLVPRHYVMKVLREKGLVPKDHSFFSMPPLSDSVFCSKSVVATNIFCVSPFPRSIGIWLGFVVISVRVLDKKAQMAPVDQRTMLVNQAAAFVAVIYAYFMNPDQTAQAQRVEPVPELFNLDRPSRFEQLAQDRTVAGWSSSSGSGYGSARAAPDDELAGATTVAEQSSQ</sequence>
<comment type="similarity">
    <text evidence="1">Belongs to the mTERF family.</text>
</comment>
<reference evidence="7" key="1">
    <citation type="journal article" date="2009" name="Science">
        <title>The B73 maize genome: complexity, diversity, and dynamics.</title>
        <authorList>
            <person name="Schnable P.S."/>
            <person name="Ware D."/>
            <person name="Fulton R.S."/>
            <person name="Stein J.C."/>
            <person name="Wei F."/>
            <person name="Pasternak S."/>
            <person name="Liang C."/>
            <person name="Zhang J."/>
            <person name="Fulton L."/>
            <person name="Graves T.A."/>
            <person name="Minx P."/>
            <person name="Reily A.D."/>
            <person name="Courtney L."/>
            <person name="Kruchowski S.S."/>
            <person name="Tomlinson C."/>
            <person name="Strong C."/>
            <person name="Delehaunty K."/>
            <person name="Fronick C."/>
            <person name="Courtney B."/>
            <person name="Rock S.M."/>
            <person name="Belter E."/>
            <person name="Du F."/>
            <person name="Kim K."/>
            <person name="Abbott R.M."/>
            <person name="Cotton M."/>
            <person name="Levy A."/>
            <person name="Marchetto P."/>
            <person name="Ochoa K."/>
            <person name="Jackson S.M."/>
            <person name="Gillam B."/>
            <person name="Chen W."/>
            <person name="Yan L."/>
            <person name="Higginbotham J."/>
            <person name="Cardenas M."/>
            <person name="Waligorski J."/>
            <person name="Applebaum E."/>
            <person name="Phelps L."/>
            <person name="Falcone J."/>
            <person name="Kanchi K."/>
            <person name="Thane T."/>
            <person name="Scimone A."/>
            <person name="Thane N."/>
            <person name="Henke J."/>
            <person name="Wang T."/>
            <person name="Ruppert J."/>
            <person name="Shah N."/>
            <person name="Rotter K."/>
            <person name="Hodges J."/>
            <person name="Ingenthron E."/>
            <person name="Cordes M."/>
            <person name="Kohlberg S."/>
            <person name="Sgro J."/>
            <person name="Delgado B."/>
            <person name="Mead K."/>
            <person name="Chinwalla A."/>
            <person name="Leonard S."/>
            <person name="Crouse K."/>
            <person name="Collura K."/>
            <person name="Kudrna D."/>
            <person name="Currie J."/>
            <person name="He R."/>
            <person name="Angelova A."/>
            <person name="Rajasekar S."/>
            <person name="Mueller T."/>
            <person name="Lomeli R."/>
            <person name="Scara G."/>
            <person name="Ko A."/>
            <person name="Delaney K."/>
            <person name="Wissotski M."/>
            <person name="Lopez G."/>
            <person name="Campos D."/>
            <person name="Braidotti M."/>
            <person name="Ashley E."/>
            <person name="Golser W."/>
            <person name="Kim H."/>
            <person name="Lee S."/>
            <person name="Lin J."/>
            <person name="Dujmic Z."/>
            <person name="Kim W."/>
            <person name="Talag J."/>
            <person name="Zuccolo A."/>
            <person name="Fan C."/>
            <person name="Sebastian A."/>
            <person name="Kramer M."/>
            <person name="Spiegel L."/>
            <person name="Nascimento L."/>
            <person name="Zutavern T."/>
            <person name="Miller B."/>
            <person name="Ambroise C."/>
            <person name="Muller S."/>
            <person name="Spooner W."/>
            <person name="Narechania A."/>
            <person name="Ren L."/>
            <person name="Wei S."/>
            <person name="Kumari S."/>
            <person name="Faga B."/>
            <person name="Levy M.J."/>
            <person name="McMahan L."/>
            <person name="Van Buren P."/>
            <person name="Vaughn M.W."/>
            <person name="Ying K."/>
            <person name="Yeh C.-T."/>
            <person name="Emrich S.J."/>
            <person name="Jia Y."/>
            <person name="Kalyanaraman A."/>
            <person name="Hsia A.-P."/>
            <person name="Barbazuk W.B."/>
            <person name="Baucom R.S."/>
            <person name="Brutnell T.P."/>
            <person name="Carpita N.C."/>
            <person name="Chaparro C."/>
            <person name="Chia J.-M."/>
            <person name="Deragon J.-M."/>
            <person name="Estill J.C."/>
            <person name="Fu Y."/>
            <person name="Jeddeloh J.A."/>
            <person name="Han Y."/>
            <person name="Lee H."/>
            <person name="Li P."/>
            <person name="Lisch D.R."/>
            <person name="Liu S."/>
            <person name="Liu Z."/>
            <person name="Nagel D.H."/>
            <person name="McCann M.C."/>
            <person name="SanMiguel P."/>
            <person name="Myers A.M."/>
            <person name="Nettleton D."/>
            <person name="Nguyen J."/>
            <person name="Penning B.W."/>
            <person name="Ponnala L."/>
            <person name="Schneider K.L."/>
            <person name="Schwartz D.C."/>
            <person name="Sharma A."/>
            <person name="Soderlund C."/>
            <person name="Springer N.M."/>
            <person name="Sun Q."/>
            <person name="Wang H."/>
            <person name="Waterman M."/>
            <person name="Westerman R."/>
            <person name="Wolfgruber T.K."/>
            <person name="Yang L."/>
            <person name="Yu Y."/>
            <person name="Zhang L."/>
            <person name="Zhou S."/>
            <person name="Zhu Q."/>
            <person name="Bennetzen J.L."/>
            <person name="Dawe R.K."/>
            <person name="Jiang J."/>
            <person name="Jiang N."/>
            <person name="Presting G.G."/>
            <person name="Wessler S.R."/>
            <person name="Aluru S."/>
            <person name="Martienssen R.A."/>
            <person name="Clifton S.W."/>
            <person name="McCombie W.R."/>
            <person name="Wing R.A."/>
            <person name="Wilson R.K."/>
        </authorList>
    </citation>
    <scope>NUCLEOTIDE SEQUENCE [LARGE SCALE GENOMIC DNA]</scope>
    <source>
        <strain evidence="7">cv. B73</strain>
    </source>
</reference>
<dbReference type="Pfam" id="PF02536">
    <property type="entry name" value="mTERF"/>
    <property type="match status" value="1"/>
</dbReference>
<keyword evidence="5" id="KW-0472">Membrane</keyword>
<dbReference type="InParanoid" id="A0A804PPA2"/>
<evidence type="ECO:0000256" key="5">
    <source>
        <dbReference type="SAM" id="Phobius"/>
    </source>
</evidence>
<proteinExistence type="inferred from homology"/>
<reference evidence="6" key="2">
    <citation type="submission" date="2019-07" db="EMBL/GenBank/DDBJ databases">
        <authorList>
            <person name="Seetharam A."/>
            <person name="Woodhouse M."/>
            <person name="Cannon E."/>
        </authorList>
    </citation>
    <scope>NUCLEOTIDE SEQUENCE [LARGE SCALE GENOMIC DNA]</scope>
    <source>
        <strain evidence="6">cv. B73</strain>
    </source>
</reference>
<reference evidence="6" key="3">
    <citation type="submission" date="2021-05" db="UniProtKB">
        <authorList>
            <consortium name="EnsemblPlants"/>
        </authorList>
    </citation>
    <scope>IDENTIFICATION</scope>
    <source>
        <strain evidence="6">cv. B73</strain>
    </source>
</reference>
<dbReference type="PANTHER" id="PTHR13068:SF35">
    <property type="entry name" value="MITOCHONDRIAL TRANSCRIPTION TERMINATION FACTOR FAMILY PROTEIN"/>
    <property type="match status" value="1"/>
</dbReference>
<dbReference type="PANTHER" id="PTHR13068">
    <property type="entry name" value="CGI-12 PROTEIN-RELATED"/>
    <property type="match status" value="1"/>
</dbReference>
<name>A0A804PPA2_MAIZE</name>
<feature type="region of interest" description="Disordered" evidence="4">
    <location>
        <begin position="205"/>
        <end position="237"/>
    </location>
</feature>
<evidence type="ECO:0000256" key="2">
    <source>
        <dbReference type="ARBA" id="ARBA00022472"/>
    </source>
</evidence>
<keyword evidence="7" id="KW-1185">Reference proteome</keyword>
<keyword evidence="5" id="KW-1133">Transmembrane helix</keyword>
<feature type="compositionally biased region" description="Low complexity" evidence="4">
    <location>
        <begin position="205"/>
        <end position="219"/>
    </location>
</feature>
<feature type="transmembrane region" description="Helical" evidence="5">
    <location>
        <begin position="149"/>
        <end position="167"/>
    </location>
</feature>
<dbReference type="GO" id="GO:0003676">
    <property type="term" value="F:nucleic acid binding"/>
    <property type="evidence" value="ECO:0007669"/>
    <property type="project" value="InterPro"/>
</dbReference>
<dbReference type="EnsemblPlants" id="Zm00001eb255020_T001">
    <property type="protein sequence ID" value="Zm00001eb255020_P001"/>
    <property type="gene ID" value="Zm00001eb255020"/>
</dbReference>
<keyword evidence="2" id="KW-0806">Transcription termination</keyword>
<evidence type="ECO:0000313" key="6">
    <source>
        <dbReference type="EnsemblPlants" id="Zm00001eb255020_P001"/>
    </source>
</evidence>
<keyword evidence="3" id="KW-0809">Transit peptide</keyword>
<keyword evidence="2" id="KW-0804">Transcription</keyword>
<feature type="transmembrane region" description="Helical" evidence="5">
    <location>
        <begin position="119"/>
        <end position="137"/>
    </location>
</feature>
<evidence type="ECO:0000256" key="3">
    <source>
        <dbReference type="ARBA" id="ARBA00022946"/>
    </source>
</evidence>
<dbReference type="InterPro" id="IPR003690">
    <property type="entry name" value="MTERF"/>
</dbReference>
<evidence type="ECO:0000313" key="7">
    <source>
        <dbReference type="Proteomes" id="UP000007305"/>
    </source>
</evidence>
<evidence type="ECO:0008006" key="8">
    <source>
        <dbReference type="Google" id="ProtNLM"/>
    </source>
</evidence>
<organism evidence="6 7">
    <name type="scientific">Zea mays</name>
    <name type="common">Maize</name>
    <dbReference type="NCBI Taxonomy" id="4577"/>
    <lineage>
        <taxon>Eukaryota</taxon>
        <taxon>Viridiplantae</taxon>
        <taxon>Streptophyta</taxon>
        <taxon>Embryophyta</taxon>
        <taxon>Tracheophyta</taxon>
        <taxon>Spermatophyta</taxon>
        <taxon>Magnoliopsida</taxon>
        <taxon>Liliopsida</taxon>
        <taxon>Poales</taxon>
        <taxon>Poaceae</taxon>
        <taxon>PACMAD clade</taxon>
        <taxon>Panicoideae</taxon>
        <taxon>Andropogonodae</taxon>
        <taxon>Andropogoneae</taxon>
        <taxon>Tripsacinae</taxon>
        <taxon>Zea</taxon>
    </lineage>
</organism>
<keyword evidence="5" id="KW-0812">Transmembrane</keyword>
<dbReference type="Proteomes" id="UP000007305">
    <property type="component" value="Chromosome 5"/>
</dbReference>